<evidence type="ECO:0000313" key="3">
    <source>
        <dbReference type="Proteomes" id="UP001205890"/>
    </source>
</evidence>
<accession>A0ABT1LGA0</accession>
<feature type="domain" description="Tyrosine specific protein phosphatases" evidence="1">
    <location>
        <begin position="138"/>
        <end position="195"/>
    </location>
</feature>
<organism evidence="2 3">
    <name type="scientific">Alsobacter ponti</name>
    <dbReference type="NCBI Taxonomy" id="2962936"/>
    <lineage>
        <taxon>Bacteria</taxon>
        <taxon>Pseudomonadati</taxon>
        <taxon>Pseudomonadota</taxon>
        <taxon>Alphaproteobacteria</taxon>
        <taxon>Hyphomicrobiales</taxon>
        <taxon>Alsobacteraceae</taxon>
        <taxon>Alsobacter</taxon>
    </lineage>
</organism>
<dbReference type="PROSITE" id="PS50056">
    <property type="entry name" value="TYR_PHOSPHATASE_2"/>
    <property type="match status" value="1"/>
</dbReference>
<dbReference type="Pfam" id="PF22741">
    <property type="entry name" value="PTP-NADK"/>
    <property type="match status" value="1"/>
</dbReference>
<dbReference type="GO" id="GO:0016740">
    <property type="term" value="F:transferase activity"/>
    <property type="evidence" value="ECO:0007669"/>
    <property type="project" value="UniProtKB-KW"/>
</dbReference>
<evidence type="ECO:0000259" key="1">
    <source>
        <dbReference type="PROSITE" id="PS50056"/>
    </source>
</evidence>
<sequence length="240" mass="27796">MFPFRSHPQKRYQARLARIARWDRPISTPWRRFAAWANMLLTDHGVFRLVYLNRHRVTDRFWRAAQPAPGDVRAAAAAGVKTIVNLRGGREYGSWPLEKEACDAAGIALVDFVVRSRGAPEKETILQAKEFFDRIEYPVLVHCKSGADRAGFMAALYLLVHENRPLDEAMAQLHPRYGHFRFAKTGILDAFFEQYRAEGLAKGVAFLDWVAESYDPRRLEREFRPHPFSDFVVDHLLRRE</sequence>
<reference evidence="2 3" key="1">
    <citation type="submission" date="2022-07" db="EMBL/GenBank/DDBJ databases">
        <authorList>
            <person name="Li W.-J."/>
            <person name="Deng Q.-Q."/>
        </authorList>
    </citation>
    <scope>NUCLEOTIDE SEQUENCE [LARGE SCALE GENOMIC DNA]</scope>
    <source>
        <strain evidence="2 3">SYSU M60028</strain>
    </source>
</reference>
<comment type="caution">
    <text evidence="2">The sequence shown here is derived from an EMBL/GenBank/DDBJ whole genome shotgun (WGS) entry which is preliminary data.</text>
</comment>
<dbReference type="EMBL" id="JANCLU010000022">
    <property type="protein sequence ID" value="MCP8940530.1"/>
    <property type="molecule type" value="Genomic_DNA"/>
</dbReference>
<gene>
    <name evidence="2" type="ORF">NK718_18545</name>
</gene>
<protein>
    <submittedName>
        <fullName evidence="2">Sulfur transferase domain-containing protein</fullName>
    </submittedName>
</protein>
<dbReference type="RefSeq" id="WP_254745395.1">
    <property type="nucleotide sequence ID" value="NZ_JANCLU010000022.1"/>
</dbReference>
<dbReference type="Proteomes" id="UP001205890">
    <property type="component" value="Unassembled WGS sequence"/>
</dbReference>
<keyword evidence="2" id="KW-0808">Transferase</keyword>
<dbReference type="SUPFAM" id="SSF52799">
    <property type="entry name" value="(Phosphotyrosine protein) phosphatases II"/>
    <property type="match status" value="1"/>
</dbReference>
<dbReference type="InterPro" id="IPR055214">
    <property type="entry name" value="PTP-NADK"/>
</dbReference>
<dbReference type="InterPro" id="IPR000387">
    <property type="entry name" value="Tyr_Pase_dom"/>
</dbReference>
<keyword evidence="3" id="KW-1185">Reference proteome</keyword>
<dbReference type="InterPro" id="IPR029021">
    <property type="entry name" value="Prot-tyrosine_phosphatase-like"/>
</dbReference>
<dbReference type="Gene3D" id="3.90.190.10">
    <property type="entry name" value="Protein tyrosine phosphatase superfamily"/>
    <property type="match status" value="1"/>
</dbReference>
<name>A0ABT1LGA0_9HYPH</name>
<proteinExistence type="predicted"/>
<evidence type="ECO:0000313" key="2">
    <source>
        <dbReference type="EMBL" id="MCP8940530.1"/>
    </source>
</evidence>